<evidence type="ECO:0008006" key="4">
    <source>
        <dbReference type="Google" id="ProtNLM"/>
    </source>
</evidence>
<evidence type="ECO:0000256" key="1">
    <source>
        <dbReference type="ARBA" id="ARBA00023172"/>
    </source>
</evidence>
<dbReference type="SUPFAM" id="SSF56349">
    <property type="entry name" value="DNA breaking-rejoining enzymes"/>
    <property type="match status" value="1"/>
</dbReference>
<dbReference type="GO" id="GO:0006310">
    <property type="term" value="P:DNA recombination"/>
    <property type="evidence" value="ECO:0007669"/>
    <property type="project" value="UniProtKB-KW"/>
</dbReference>
<dbReference type="AlphaFoldDB" id="A0A401GM99"/>
<proteinExistence type="predicted"/>
<reference evidence="2 3" key="1">
    <citation type="journal article" date="2018" name="Sci. Rep.">
        <title>Genome sequence of the cauliflower mushroom Sparassis crispa (Hanabiratake) and its association with beneficial usage.</title>
        <authorList>
            <person name="Kiyama R."/>
            <person name="Furutani Y."/>
            <person name="Kawaguchi K."/>
            <person name="Nakanishi T."/>
        </authorList>
    </citation>
    <scope>NUCLEOTIDE SEQUENCE [LARGE SCALE GENOMIC DNA]</scope>
</reference>
<accession>A0A401GM99</accession>
<gene>
    <name evidence="2" type="ORF">SCP_0504090</name>
</gene>
<sequence>MLCLLWYDEALRIMWSDVHLEMCDGTSRVRLDLPFRKTAQNGGIAPFYLYLDTTRPWMCPVQAFAQWWVICRKLGIEPQGYVFRKRIGQDGVSVNAGDAMSNDAFLECFRNNLCDIKVDPRPYGTHSFRRGGCQYLAMVLRWLLWHICTWGGWAEDFDNPRTIFKYLLSWTDTPMLERQDYFNPKRAESDPCTACGRTCPCA</sequence>
<dbReference type="RefSeq" id="XP_027614274.1">
    <property type="nucleotide sequence ID" value="XM_027758473.1"/>
</dbReference>
<dbReference type="OrthoDB" id="2795280at2759"/>
<dbReference type="STRING" id="139825.A0A401GM99"/>
<dbReference type="GeneID" id="38780278"/>
<dbReference type="EMBL" id="BFAD01000005">
    <property type="protein sequence ID" value="GBE83361.1"/>
    <property type="molecule type" value="Genomic_DNA"/>
</dbReference>
<evidence type="ECO:0000313" key="3">
    <source>
        <dbReference type="Proteomes" id="UP000287166"/>
    </source>
</evidence>
<dbReference type="InParanoid" id="A0A401GM99"/>
<name>A0A401GM99_9APHY</name>
<dbReference type="GO" id="GO:0015074">
    <property type="term" value="P:DNA integration"/>
    <property type="evidence" value="ECO:0007669"/>
    <property type="project" value="InterPro"/>
</dbReference>
<keyword evidence="3" id="KW-1185">Reference proteome</keyword>
<keyword evidence="1" id="KW-0233">DNA recombination</keyword>
<protein>
    <recommendedName>
        <fullName evidence="4">Tyr recombinase domain-containing protein</fullName>
    </recommendedName>
</protein>
<dbReference type="InterPro" id="IPR013762">
    <property type="entry name" value="Integrase-like_cat_sf"/>
</dbReference>
<dbReference type="Gene3D" id="1.10.443.10">
    <property type="entry name" value="Intergrase catalytic core"/>
    <property type="match status" value="1"/>
</dbReference>
<comment type="caution">
    <text evidence="2">The sequence shown here is derived from an EMBL/GenBank/DDBJ whole genome shotgun (WGS) entry which is preliminary data.</text>
</comment>
<dbReference type="InterPro" id="IPR011010">
    <property type="entry name" value="DNA_brk_join_enz"/>
</dbReference>
<dbReference type="Proteomes" id="UP000287166">
    <property type="component" value="Unassembled WGS sequence"/>
</dbReference>
<dbReference type="GO" id="GO:0003677">
    <property type="term" value="F:DNA binding"/>
    <property type="evidence" value="ECO:0007669"/>
    <property type="project" value="InterPro"/>
</dbReference>
<organism evidence="2 3">
    <name type="scientific">Sparassis crispa</name>
    <dbReference type="NCBI Taxonomy" id="139825"/>
    <lineage>
        <taxon>Eukaryota</taxon>
        <taxon>Fungi</taxon>
        <taxon>Dikarya</taxon>
        <taxon>Basidiomycota</taxon>
        <taxon>Agaricomycotina</taxon>
        <taxon>Agaricomycetes</taxon>
        <taxon>Polyporales</taxon>
        <taxon>Sparassidaceae</taxon>
        <taxon>Sparassis</taxon>
    </lineage>
</organism>
<evidence type="ECO:0000313" key="2">
    <source>
        <dbReference type="EMBL" id="GBE83361.1"/>
    </source>
</evidence>